<reference evidence="1 2" key="1">
    <citation type="submission" date="2023-01" db="EMBL/GenBank/DDBJ databases">
        <title>Exploring GABA producing Bacteroides strains toward improving mental health.</title>
        <authorList>
            <person name="Yousuf B."/>
            <person name="Bouhlel N.E."/>
            <person name="Mottawea W."/>
            <person name="Hammami R."/>
        </authorList>
    </citation>
    <scope>NUCLEOTIDE SEQUENCE [LARGE SCALE GENOMIC DNA]</scope>
    <source>
        <strain evidence="1 2">UO.H1054</strain>
    </source>
</reference>
<dbReference type="SUPFAM" id="SSF51445">
    <property type="entry name" value="(Trans)glycosidases"/>
    <property type="match status" value="1"/>
</dbReference>
<keyword evidence="2" id="KW-1185">Reference proteome</keyword>
<dbReference type="EMBL" id="JAQPYS010000039">
    <property type="protein sequence ID" value="MDC7135887.1"/>
    <property type="molecule type" value="Genomic_DNA"/>
</dbReference>
<dbReference type="RefSeq" id="WP_272719927.1">
    <property type="nucleotide sequence ID" value="NZ_JAQPYS010000039.1"/>
</dbReference>
<dbReference type="InterPro" id="IPR017853">
    <property type="entry name" value="GH"/>
</dbReference>
<proteinExistence type="predicted"/>
<dbReference type="PROSITE" id="PS51257">
    <property type="entry name" value="PROKAR_LIPOPROTEIN"/>
    <property type="match status" value="1"/>
</dbReference>
<sequence>MKINAIKTVFAFLLCNLVLLTSCEDWTEIDTKYKEDLINPAKPAEYYEQLRAYKKTDHAITFGWIGGMTGLGASMANCFSGLPDSTDVVSLWSGLRTEAFLEDMRYCQQVKGIRFLKCMFSKSCPDKYGWTYMNPKEGDPVMEKAITDWVRDLIAEIEEMGYDGLDIDHEPTVGGAEAKGNLGSSKVAMTFFIKELGKYIGPMSGSDKLLTINGEVNNANICEVGKYFSYLVSQSYGTGGPSTLQDSKFKWVLKNFTENATEENRLTPEEVAHKFITCENFEDYALTGGVEYTDENGNTMPSLIGMASWNPIVNGKVVRKGGCGAFHMEYEYAVPGYTEFYPFHRRAIQVMNPSVH</sequence>
<accession>A0ABT5H5L2</accession>
<evidence type="ECO:0000313" key="1">
    <source>
        <dbReference type="EMBL" id="MDC7135887.1"/>
    </source>
</evidence>
<keyword evidence="1" id="KW-0378">Hydrolase</keyword>
<protein>
    <submittedName>
        <fullName evidence="1">Glycoside hydrolase family 18</fullName>
    </submittedName>
</protein>
<dbReference type="Pfam" id="PF16141">
    <property type="entry name" value="GH18_BT1044-like"/>
    <property type="match status" value="1"/>
</dbReference>
<dbReference type="Proteomes" id="UP001215398">
    <property type="component" value="Unassembled WGS sequence"/>
</dbReference>
<dbReference type="GO" id="GO:0016787">
    <property type="term" value="F:hydrolase activity"/>
    <property type="evidence" value="ECO:0007669"/>
    <property type="project" value="UniProtKB-KW"/>
</dbReference>
<dbReference type="InterPro" id="IPR032320">
    <property type="entry name" value="GH18_BT1044-like"/>
</dbReference>
<comment type="caution">
    <text evidence="1">The sequence shown here is derived from an EMBL/GenBank/DDBJ whole genome shotgun (WGS) entry which is preliminary data.</text>
</comment>
<gene>
    <name evidence="1" type="ORF">PQG98_05935</name>
</gene>
<organism evidence="1 2">
    <name type="scientific">Bacteroides zhangwenhongii</name>
    <dbReference type="NCBI Taxonomy" id="2650157"/>
    <lineage>
        <taxon>Bacteria</taxon>
        <taxon>Pseudomonadati</taxon>
        <taxon>Bacteroidota</taxon>
        <taxon>Bacteroidia</taxon>
        <taxon>Bacteroidales</taxon>
        <taxon>Bacteroidaceae</taxon>
        <taxon>Bacteroides</taxon>
    </lineage>
</organism>
<name>A0ABT5H5L2_9BACE</name>
<dbReference type="Gene3D" id="3.20.20.80">
    <property type="entry name" value="Glycosidases"/>
    <property type="match status" value="1"/>
</dbReference>
<evidence type="ECO:0000313" key="2">
    <source>
        <dbReference type="Proteomes" id="UP001215398"/>
    </source>
</evidence>